<name>A0A4R1BXU1_9ACTN</name>
<dbReference type="AlphaFoldDB" id="A0A4R1BXU1"/>
<dbReference type="CDD" id="cd07821">
    <property type="entry name" value="PYR_PYL_RCAR_like"/>
    <property type="match status" value="1"/>
</dbReference>
<dbReference type="InterPro" id="IPR019587">
    <property type="entry name" value="Polyketide_cyclase/dehydratase"/>
</dbReference>
<reference evidence="1 2" key="1">
    <citation type="submission" date="2019-03" db="EMBL/GenBank/DDBJ databases">
        <authorList>
            <person name="Kim M.K.M."/>
        </authorList>
    </citation>
    <scope>NUCLEOTIDE SEQUENCE [LARGE SCALE GENOMIC DNA]</scope>
    <source>
        <strain evidence="1 2">18JY15-6</strain>
    </source>
</reference>
<keyword evidence="2" id="KW-1185">Reference proteome</keyword>
<accession>A0A4R1BXU1</accession>
<dbReference type="InterPro" id="IPR023393">
    <property type="entry name" value="START-like_dom_sf"/>
</dbReference>
<sequence length="163" mass="18590">MPSFSLQPVTDADFEVGRPFTHRFTVRTSRSADEVFREIHGSRPLHWCTGIRRITWQSPKPFGVGTEREVAVSSGLVVQERYFLWDEATRVTAFLVESANLPLFRRFGERYTVTPTSDGGCEFLWEFVVEPKVPGPLQGLVLGLVKRLDLARLEKDTRAYFPA</sequence>
<evidence type="ECO:0000313" key="2">
    <source>
        <dbReference type="Proteomes" id="UP000295453"/>
    </source>
</evidence>
<protein>
    <submittedName>
        <fullName evidence="1">SRPBCC family protein</fullName>
    </submittedName>
</protein>
<dbReference type="Pfam" id="PF10604">
    <property type="entry name" value="Polyketide_cyc2"/>
    <property type="match status" value="1"/>
</dbReference>
<proteinExistence type="predicted"/>
<dbReference type="EMBL" id="SJZJ01000020">
    <property type="protein sequence ID" value="TCJ22869.1"/>
    <property type="molecule type" value="Genomic_DNA"/>
</dbReference>
<dbReference type="Proteomes" id="UP000295453">
    <property type="component" value="Unassembled WGS sequence"/>
</dbReference>
<gene>
    <name evidence="1" type="ORF">EPD65_11955</name>
</gene>
<dbReference type="OrthoDB" id="581838at2"/>
<dbReference type="Gene3D" id="3.30.530.20">
    <property type="match status" value="1"/>
</dbReference>
<dbReference type="RefSeq" id="WP_131584430.1">
    <property type="nucleotide sequence ID" value="NZ_SJZJ01000020.1"/>
</dbReference>
<dbReference type="SUPFAM" id="SSF55961">
    <property type="entry name" value="Bet v1-like"/>
    <property type="match status" value="1"/>
</dbReference>
<organism evidence="1 2">
    <name type="scientific">Nocardioides jejuensis</name>
    <dbReference type="NCBI Taxonomy" id="2502782"/>
    <lineage>
        <taxon>Bacteria</taxon>
        <taxon>Bacillati</taxon>
        <taxon>Actinomycetota</taxon>
        <taxon>Actinomycetes</taxon>
        <taxon>Propionibacteriales</taxon>
        <taxon>Nocardioidaceae</taxon>
        <taxon>Nocardioides</taxon>
    </lineage>
</organism>
<comment type="caution">
    <text evidence="1">The sequence shown here is derived from an EMBL/GenBank/DDBJ whole genome shotgun (WGS) entry which is preliminary data.</text>
</comment>
<evidence type="ECO:0000313" key="1">
    <source>
        <dbReference type="EMBL" id="TCJ22869.1"/>
    </source>
</evidence>